<name>A0A6V7W4C7_MELEN</name>
<organism evidence="2 4">
    <name type="scientific">Meloidogyne enterolobii</name>
    <name type="common">Root-knot nematode worm</name>
    <name type="synonym">Meloidogyne mayaguensis</name>
    <dbReference type="NCBI Taxonomy" id="390850"/>
    <lineage>
        <taxon>Eukaryota</taxon>
        <taxon>Metazoa</taxon>
        <taxon>Ecdysozoa</taxon>
        <taxon>Nematoda</taxon>
        <taxon>Chromadorea</taxon>
        <taxon>Rhabditida</taxon>
        <taxon>Tylenchina</taxon>
        <taxon>Tylenchomorpha</taxon>
        <taxon>Tylenchoidea</taxon>
        <taxon>Meloidogynidae</taxon>
        <taxon>Meloidogyninae</taxon>
        <taxon>Meloidogyne</taxon>
    </lineage>
</organism>
<feature type="transmembrane region" description="Helical" evidence="1">
    <location>
        <begin position="158"/>
        <end position="180"/>
    </location>
</feature>
<keyword evidence="1" id="KW-0472">Membrane</keyword>
<evidence type="ECO:0000256" key="1">
    <source>
        <dbReference type="SAM" id="Phobius"/>
    </source>
</evidence>
<accession>A0A6V7W4C7</accession>
<evidence type="ECO:0000313" key="4">
    <source>
        <dbReference type="Proteomes" id="UP000580250"/>
    </source>
</evidence>
<feature type="transmembrane region" description="Helical" evidence="1">
    <location>
        <begin position="6"/>
        <end position="28"/>
    </location>
</feature>
<evidence type="ECO:0000313" key="2">
    <source>
        <dbReference type="EMBL" id="CAD2182015.1"/>
    </source>
</evidence>
<keyword evidence="1" id="KW-1133">Transmembrane helix</keyword>
<evidence type="ECO:0000313" key="3">
    <source>
        <dbReference type="EMBL" id="CAD2205207.1"/>
    </source>
</evidence>
<protein>
    <submittedName>
        <fullName evidence="2">Uncharacterized protein</fullName>
    </submittedName>
</protein>
<dbReference type="AlphaFoldDB" id="A0A6V7W4C7"/>
<sequence length="181" mass="20599">MKKHLPNFLTILTYFSIYLLNLSITAGLENTKEKIVVQDKNTKETIVRKKRQFSRYICGIPPYIFHSDWPCPMWGLCANHGFTTNLPCTDNKSCIEKNPSTECVQGTCCTTPVVAGGPTGNVQFISPSVTPAIWPWPITTTVKSEGHSEKRTHRLYPILLMVFLSFIYVYFLTFLDFLVLL</sequence>
<reference evidence="2 4" key="1">
    <citation type="submission" date="2020-08" db="EMBL/GenBank/DDBJ databases">
        <authorList>
            <person name="Koutsovoulos G."/>
            <person name="Danchin GJ E."/>
        </authorList>
    </citation>
    <scope>NUCLEOTIDE SEQUENCE [LARGE SCALE GENOMIC DNA]</scope>
</reference>
<dbReference type="Proteomes" id="UP000580250">
    <property type="component" value="Unassembled WGS sequence"/>
</dbReference>
<keyword evidence="1" id="KW-0812">Transmembrane</keyword>
<comment type="caution">
    <text evidence="2">The sequence shown here is derived from an EMBL/GenBank/DDBJ whole genome shotgun (WGS) entry which is preliminary data.</text>
</comment>
<gene>
    <name evidence="2" type="ORF">MENT_LOCUS34198</name>
    <name evidence="3" type="ORF">MENT_LOCUS59007</name>
</gene>
<proteinExistence type="predicted"/>
<dbReference type="OrthoDB" id="5888902at2759"/>
<dbReference type="EMBL" id="CAJEWN010000417">
    <property type="protein sequence ID" value="CAD2182015.1"/>
    <property type="molecule type" value="Genomic_DNA"/>
</dbReference>
<dbReference type="EMBL" id="CAJEWN010002767">
    <property type="protein sequence ID" value="CAD2205207.1"/>
    <property type="molecule type" value="Genomic_DNA"/>
</dbReference>